<reference evidence="3" key="1">
    <citation type="journal article" date="2019" name="Int. J. Syst. Evol. Microbiol.">
        <title>The Global Catalogue of Microorganisms (GCM) 10K type strain sequencing project: providing services to taxonomists for standard genome sequencing and annotation.</title>
        <authorList>
            <consortium name="The Broad Institute Genomics Platform"/>
            <consortium name="The Broad Institute Genome Sequencing Center for Infectious Disease"/>
            <person name="Wu L."/>
            <person name="Ma J."/>
        </authorList>
    </citation>
    <scope>NUCLEOTIDE SEQUENCE [LARGE SCALE GENOMIC DNA]</scope>
    <source>
        <strain evidence="3">CCUG 43114</strain>
    </source>
</reference>
<dbReference type="EMBL" id="JBHSLD010000014">
    <property type="protein sequence ID" value="MFC5382003.1"/>
    <property type="molecule type" value="Genomic_DNA"/>
</dbReference>
<dbReference type="RefSeq" id="WP_340269947.1">
    <property type="nucleotide sequence ID" value="NZ_JBBEOG010000005.1"/>
</dbReference>
<keyword evidence="3" id="KW-1185">Reference proteome</keyword>
<feature type="region of interest" description="Disordered" evidence="1">
    <location>
        <begin position="1"/>
        <end position="27"/>
    </location>
</feature>
<comment type="caution">
    <text evidence="2">The sequence shown here is derived from an EMBL/GenBank/DDBJ whole genome shotgun (WGS) entry which is preliminary data.</text>
</comment>
<organism evidence="2 3">
    <name type="scientific">Aquipuribacter nitratireducens</name>
    <dbReference type="NCBI Taxonomy" id="650104"/>
    <lineage>
        <taxon>Bacteria</taxon>
        <taxon>Bacillati</taxon>
        <taxon>Actinomycetota</taxon>
        <taxon>Actinomycetes</taxon>
        <taxon>Micrococcales</taxon>
        <taxon>Intrasporangiaceae</taxon>
        <taxon>Aquipuribacter</taxon>
    </lineage>
</organism>
<evidence type="ECO:0000313" key="2">
    <source>
        <dbReference type="EMBL" id="MFC5382003.1"/>
    </source>
</evidence>
<name>A0ABW0GPY4_9MICO</name>
<feature type="compositionally biased region" description="Low complexity" evidence="1">
    <location>
        <begin position="1"/>
        <end position="16"/>
    </location>
</feature>
<proteinExistence type="predicted"/>
<gene>
    <name evidence="2" type="ORF">ACFPJ6_14590</name>
</gene>
<evidence type="ECO:0000313" key="3">
    <source>
        <dbReference type="Proteomes" id="UP001596122"/>
    </source>
</evidence>
<evidence type="ECO:0008006" key="4">
    <source>
        <dbReference type="Google" id="ProtNLM"/>
    </source>
</evidence>
<sequence>MAVGALALTPVAAQAAEPPRPHERTLTWTCTDGTTFTTARPSFAANGSPVVGSTQVWLQVETTITRADGTTTVDPKGGGRLDALAGELLDCSTTSGTNTVRVLGLLTG</sequence>
<evidence type="ECO:0000256" key="1">
    <source>
        <dbReference type="SAM" id="MobiDB-lite"/>
    </source>
</evidence>
<accession>A0ABW0GPY4</accession>
<dbReference type="Proteomes" id="UP001596122">
    <property type="component" value="Unassembled WGS sequence"/>
</dbReference>
<protein>
    <recommendedName>
        <fullName evidence="4">C-type lysozyme inhibitor domain-containing protein</fullName>
    </recommendedName>
</protein>